<dbReference type="Gene3D" id="1.10.150.130">
    <property type="match status" value="1"/>
</dbReference>
<dbReference type="PANTHER" id="PTHR30349">
    <property type="entry name" value="PHAGE INTEGRASE-RELATED"/>
    <property type="match status" value="1"/>
</dbReference>
<gene>
    <name evidence="6" type="ORF">KEF85_01510</name>
</gene>
<evidence type="ECO:0000256" key="1">
    <source>
        <dbReference type="ARBA" id="ARBA00008857"/>
    </source>
</evidence>
<evidence type="ECO:0000256" key="4">
    <source>
        <dbReference type="ARBA" id="ARBA00023172"/>
    </source>
</evidence>
<protein>
    <submittedName>
        <fullName evidence="6">Site-specific integrase</fullName>
    </submittedName>
</protein>
<accession>A0A975MPN2</accession>
<dbReference type="InterPro" id="IPR010998">
    <property type="entry name" value="Integrase_recombinase_N"/>
</dbReference>
<reference evidence="6" key="1">
    <citation type="submission" date="2021-04" db="EMBL/GenBank/DDBJ databases">
        <title>Draft genome sequence data of methanotrophic Methylovulum sp. strain S1L and Methylomonas sp. strain S2AM isolated from boreal lake water columns.</title>
        <authorList>
            <person name="Rissanen A.J."/>
            <person name="Mangayil R."/>
            <person name="Svenning M.M."/>
            <person name="Khanongnuch R."/>
        </authorList>
    </citation>
    <scope>NUCLEOTIDE SEQUENCE</scope>
    <source>
        <strain evidence="6">S2AM</strain>
    </source>
</reference>
<dbReference type="PANTHER" id="PTHR30349:SF64">
    <property type="entry name" value="PROPHAGE INTEGRASE INTD-RELATED"/>
    <property type="match status" value="1"/>
</dbReference>
<comment type="similarity">
    <text evidence="1">Belongs to the 'phage' integrase family.</text>
</comment>
<dbReference type="KEGG" id="mpad:KEF85_01510"/>
<dbReference type="InterPro" id="IPR013762">
    <property type="entry name" value="Integrase-like_cat_sf"/>
</dbReference>
<evidence type="ECO:0000313" key="7">
    <source>
        <dbReference type="Proteomes" id="UP000676649"/>
    </source>
</evidence>
<keyword evidence="4" id="KW-0233">DNA recombination</keyword>
<dbReference type="CDD" id="cd01185">
    <property type="entry name" value="INTN1_C_like"/>
    <property type="match status" value="1"/>
</dbReference>
<evidence type="ECO:0000313" key="6">
    <source>
        <dbReference type="EMBL" id="QWF71201.1"/>
    </source>
</evidence>
<keyword evidence="7" id="KW-1185">Reference proteome</keyword>
<dbReference type="Proteomes" id="UP000676649">
    <property type="component" value="Chromosome"/>
</dbReference>
<sequence length="377" mass="43492">MKVTIEKRINSEGDKQSIRLVYWYGSHLKDGKLVHDRKREQLDQFLYVNPKSKVEKLHNKETLQLVEAIKAKRITEAASGQYGFTNETKLKASFFSFYNQIMETKKTNESSSNYSVWQCCLIQLKRHHPDESLTFEQVTPEWLEGVRKFFDTQAKTKSGNLISKGSASSYFNKVRAVINAAYAKGMITRNPLAQVKGIKAEQAERVYLTIEEVRNLVKTDCRYDVLKRAFLFSCLTGLRWSDINKLEWDEVSQFDGVYRITFNHKKTRNLQYLDITQQAYNLLGEPEKEGRAFQGLKYSDYMNVELLRWAMAAGISKHVTFHTGRHTFAVSLLSNGVDIYTVSKLLGHSEVKTTQIYADIIDSVRKEAMHRIPDIGL</sequence>
<evidence type="ECO:0000256" key="3">
    <source>
        <dbReference type="ARBA" id="ARBA00023125"/>
    </source>
</evidence>
<keyword evidence="2" id="KW-0229">DNA integration</keyword>
<dbReference type="SUPFAM" id="SSF56349">
    <property type="entry name" value="DNA breaking-rejoining enzymes"/>
    <property type="match status" value="1"/>
</dbReference>
<dbReference type="AlphaFoldDB" id="A0A975MPN2"/>
<name>A0A975MPN2_9GAMM</name>
<keyword evidence="3" id="KW-0238">DNA-binding</keyword>
<dbReference type="PROSITE" id="PS51898">
    <property type="entry name" value="TYR_RECOMBINASE"/>
    <property type="match status" value="1"/>
</dbReference>
<dbReference type="GO" id="GO:0003677">
    <property type="term" value="F:DNA binding"/>
    <property type="evidence" value="ECO:0007669"/>
    <property type="project" value="UniProtKB-KW"/>
</dbReference>
<dbReference type="InterPro" id="IPR011010">
    <property type="entry name" value="DNA_brk_join_enz"/>
</dbReference>
<dbReference type="Pfam" id="PF13102">
    <property type="entry name" value="Phage_int_SAM_5"/>
    <property type="match status" value="1"/>
</dbReference>
<organism evidence="6 7">
    <name type="scientific">Methylomonas paludis</name>
    <dbReference type="NCBI Taxonomy" id="1173101"/>
    <lineage>
        <taxon>Bacteria</taxon>
        <taxon>Pseudomonadati</taxon>
        <taxon>Pseudomonadota</taxon>
        <taxon>Gammaproteobacteria</taxon>
        <taxon>Methylococcales</taxon>
        <taxon>Methylococcaceae</taxon>
        <taxon>Methylomonas</taxon>
    </lineage>
</organism>
<evidence type="ECO:0000259" key="5">
    <source>
        <dbReference type="PROSITE" id="PS51898"/>
    </source>
</evidence>
<feature type="domain" description="Tyr recombinase" evidence="5">
    <location>
        <begin position="203"/>
        <end position="371"/>
    </location>
</feature>
<dbReference type="EMBL" id="CP073754">
    <property type="protein sequence ID" value="QWF71201.1"/>
    <property type="molecule type" value="Genomic_DNA"/>
</dbReference>
<dbReference type="InterPro" id="IPR050090">
    <property type="entry name" value="Tyrosine_recombinase_XerCD"/>
</dbReference>
<dbReference type="InterPro" id="IPR025269">
    <property type="entry name" value="SAM-like_dom"/>
</dbReference>
<evidence type="ECO:0000256" key="2">
    <source>
        <dbReference type="ARBA" id="ARBA00022908"/>
    </source>
</evidence>
<dbReference type="GO" id="GO:0015074">
    <property type="term" value="P:DNA integration"/>
    <property type="evidence" value="ECO:0007669"/>
    <property type="project" value="UniProtKB-KW"/>
</dbReference>
<dbReference type="Pfam" id="PF00589">
    <property type="entry name" value="Phage_integrase"/>
    <property type="match status" value="1"/>
</dbReference>
<dbReference type="RefSeq" id="WP_215582914.1">
    <property type="nucleotide sequence ID" value="NZ_CP073754.1"/>
</dbReference>
<dbReference type="InterPro" id="IPR002104">
    <property type="entry name" value="Integrase_catalytic"/>
</dbReference>
<proteinExistence type="inferred from homology"/>
<dbReference type="GO" id="GO:0006310">
    <property type="term" value="P:DNA recombination"/>
    <property type="evidence" value="ECO:0007669"/>
    <property type="project" value="UniProtKB-KW"/>
</dbReference>
<dbReference type="Gene3D" id="1.10.443.10">
    <property type="entry name" value="Intergrase catalytic core"/>
    <property type="match status" value="1"/>
</dbReference>